<evidence type="ECO:0000313" key="2">
    <source>
        <dbReference type="Proteomes" id="UP001161388"/>
    </source>
</evidence>
<proteinExistence type="predicted"/>
<comment type="caution">
    <text evidence="1">The sequence shown here is derived from an EMBL/GenBank/DDBJ whole genome shotgun (WGS) entry which is preliminary data.</text>
</comment>
<name>A0ABQ5VD76_9RHOB</name>
<dbReference type="EMBL" id="BSNL01000001">
    <property type="protein sequence ID" value="GLQ25458.1"/>
    <property type="molecule type" value="Genomic_DNA"/>
</dbReference>
<accession>A0ABQ5VD76</accession>
<evidence type="ECO:0000313" key="1">
    <source>
        <dbReference type="EMBL" id="GLQ25458.1"/>
    </source>
</evidence>
<sequence>MNYMINTKYSTKWVALHERAHVELGHFAILEGVPTFNLISKSGKSQVQETDLPRDLWDKVERCLELQADHEALEEMLGVMEAVDWAELRLTIASIASVMVFIERADAGNPNPSETHPKAATRIFQLLGHVNDMWSIGAALNADDLPDAGRIQAFAKEVILPAYFDAVEMAKSAEATSFIDDLGDPKIFFADTAHAKLGNWDQLQTVGAKEWAVLKDANEQILPLVYKFQAENNTSI</sequence>
<organism evidence="1 2">
    <name type="scientific">Sulfitobacter pacificus</name>
    <dbReference type="NCBI Taxonomy" id="1499314"/>
    <lineage>
        <taxon>Bacteria</taxon>
        <taxon>Pseudomonadati</taxon>
        <taxon>Pseudomonadota</taxon>
        <taxon>Alphaproteobacteria</taxon>
        <taxon>Rhodobacterales</taxon>
        <taxon>Roseobacteraceae</taxon>
        <taxon>Sulfitobacter</taxon>
    </lineage>
</organism>
<dbReference type="Proteomes" id="UP001161388">
    <property type="component" value="Unassembled WGS sequence"/>
</dbReference>
<gene>
    <name evidence="1" type="ORF">GCM10007927_02610</name>
</gene>
<reference evidence="1" key="1">
    <citation type="journal article" date="2014" name="Int. J. Syst. Evol. Microbiol.">
        <title>Complete genome of a new Firmicutes species belonging to the dominant human colonic microbiota ('Ruminococcus bicirculans') reveals two chromosomes and a selective capacity to utilize plant glucans.</title>
        <authorList>
            <consortium name="NISC Comparative Sequencing Program"/>
            <person name="Wegmann U."/>
            <person name="Louis P."/>
            <person name="Goesmann A."/>
            <person name="Henrissat B."/>
            <person name="Duncan S.H."/>
            <person name="Flint H.J."/>
        </authorList>
    </citation>
    <scope>NUCLEOTIDE SEQUENCE</scope>
    <source>
        <strain evidence="1">NBRC 109915</strain>
    </source>
</reference>
<reference evidence="1" key="2">
    <citation type="submission" date="2023-01" db="EMBL/GenBank/DDBJ databases">
        <title>Draft genome sequence of Sulfitobacter pacificus strain NBRC 109915.</title>
        <authorList>
            <person name="Sun Q."/>
            <person name="Mori K."/>
        </authorList>
    </citation>
    <scope>NUCLEOTIDE SEQUENCE</scope>
    <source>
        <strain evidence="1">NBRC 109915</strain>
    </source>
</reference>
<keyword evidence="2" id="KW-1185">Reference proteome</keyword>
<protein>
    <submittedName>
        <fullName evidence="1">Uncharacterized protein</fullName>
    </submittedName>
</protein>